<feature type="transmembrane region" description="Helical" evidence="1">
    <location>
        <begin position="33"/>
        <end position="56"/>
    </location>
</feature>
<name>A0A517MJ57_9BACT</name>
<feature type="transmembrane region" description="Helical" evidence="1">
    <location>
        <begin position="93"/>
        <end position="118"/>
    </location>
</feature>
<evidence type="ECO:0000313" key="3">
    <source>
        <dbReference type="Proteomes" id="UP000320672"/>
    </source>
</evidence>
<evidence type="ECO:0000313" key="2">
    <source>
        <dbReference type="EMBL" id="QDS94884.1"/>
    </source>
</evidence>
<reference evidence="2 3" key="1">
    <citation type="submission" date="2019-02" db="EMBL/GenBank/DDBJ databases">
        <title>Deep-cultivation of Planctomycetes and their phenomic and genomic characterization uncovers novel biology.</title>
        <authorList>
            <person name="Wiegand S."/>
            <person name="Jogler M."/>
            <person name="Boedeker C."/>
            <person name="Pinto D."/>
            <person name="Vollmers J."/>
            <person name="Rivas-Marin E."/>
            <person name="Kohn T."/>
            <person name="Peeters S.H."/>
            <person name="Heuer A."/>
            <person name="Rast P."/>
            <person name="Oberbeckmann S."/>
            <person name="Bunk B."/>
            <person name="Jeske O."/>
            <person name="Meyerdierks A."/>
            <person name="Storesund J.E."/>
            <person name="Kallscheuer N."/>
            <person name="Luecker S."/>
            <person name="Lage O.M."/>
            <person name="Pohl T."/>
            <person name="Merkel B.J."/>
            <person name="Hornburger P."/>
            <person name="Mueller R.-W."/>
            <person name="Bruemmer F."/>
            <person name="Labrenz M."/>
            <person name="Spormann A.M."/>
            <person name="Op den Camp H."/>
            <person name="Overmann J."/>
            <person name="Amann R."/>
            <person name="Jetten M.S.M."/>
            <person name="Mascher T."/>
            <person name="Medema M.H."/>
            <person name="Devos D.P."/>
            <person name="Kaster A.-K."/>
            <person name="Ovreas L."/>
            <person name="Rohde M."/>
            <person name="Galperin M.Y."/>
            <person name="Jogler C."/>
        </authorList>
    </citation>
    <scope>NUCLEOTIDE SEQUENCE [LARGE SCALE GENOMIC DNA]</scope>
    <source>
        <strain evidence="2 3">FF011L</strain>
    </source>
</reference>
<organism evidence="2 3">
    <name type="scientific">Roseimaritima multifibrata</name>
    <dbReference type="NCBI Taxonomy" id="1930274"/>
    <lineage>
        <taxon>Bacteria</taxon>
        <taxon>Pseudomonadati</taxon>
        <taxon>Planctomycetota</taxon>
        <taxon>Planctomycetia</taxon>
        <taxon>Pirellulales</taxon>
        <taxon>Pirellulaceae</taxon>
        <taxon>Roseimaritima</taxon>
    </lineage>
</organism>
<proteinExistence type="predicted"/>
<keyword evidence="1" id="KW-0812">Transmembrane</keyword>
<dbReference type="EMBL" id="CP036262">
    <property type="protein sequence ID" value="QDS94884.1"/>
    <property type="molecule type" value="Genomic_DNA"/>
</dbReference>
<dbReference type="AlphaFoldDB" id="A0A517MJ57"/>
<evidence type="ECO:0000256" key="1">
    <source>
        <dbReference type="SAM" id="Phobius"/>
    </source>
</evidence>
<gene>
    <name evidence="2" type="ORF">FF011L_36660</name>
</gene>
<keyword evidence="3" id="KW-1185">Reference proteome</keyword>
<sequence>MNNRERREIRERDYGQGGLNVVSRFQVLHTKAIFLAEMVHCLFASFAFFAVVLNAVGMRGRMNNRERREIRERDSGQGGPHVVSRFQVLHTKAIFPTEMVHCLFASFAFFAVVLKAVGMRGRMNHRERHEIRERDYGQGGPNAISRF</sequence>
<keyword evidence="1" id="KW-0472">Membrane</keyword>
<dbReference type="KEGG" id="rml:FF011L_36660"/>
<keyword evidence="1" id="KW-1133">Transmembrane helix</keyword>
<accession>A0A517MJ57</accession>
<dbReference type="Proteomes" id="UP000320672">
    <property type="component" value="Chromosome"/>
</dbReference>
<protein>
    <submittedName>
        <fullName evidence="2">Uncharacterized protein</fullName>
    </submittedName>
</protein>